<dbReference type="PROSITE" id="PS50297">
    <property type="entry name" value="ANK_REP_REGION"/>
    <property type="match status" value="2"/>
</dbReference>
<dbReference type="SUPFAM" id="SSF48403">
    <property type="entry name" value="Ankyrin repeat"/>
    <property type="match status" value="1"/>
</dbReference>
<accession>A0A1B6GAQ7</accession>
<proteinExistence type="predicted"/>
<dbReference type="GO" id="GO:0016192">
    <property type="term" value="P:vesicle-mediated transport"/>
    <property type="evidence" value="ECO:0007669"/>
    <property type="project" value="UniProtKB-ARBA"/>
</dbReference>
<name>A0A1B6GAQ7_9HEMI</name>
<dbReference type="InterPro" id="IPR036770">
    <property type="entry name" value="Ankyrin_rpt-contain_sf"/>
</dbReference>
<dbReference type="Gene3D" id="2.30.30.40">
    <property type="entry name" value="SH3 Domains"/>
    <property type="match status" value="1"/>
</dbReference>
<dbReference type="FunFam" id="2.30.30.40:FF:000072">
    <property type="entry name" value="Unconventional Myosin IB"/>
    <property type="match status" value="1"/>
</dbReference>
<dbReference type="PRINTS" id="PR00452">
    <property type="entry name" value="SH3DOMAIN"/>
</dbReference>
<dbReference type="PANTHER" id="PTHR24155:SF10">
    <property type="entry name" value="OSTEOCLAST-STIMULATING FACTOR 1"/>
    <property type="match status" value="1"/>
</dbReference>
<evidence type="ECO:0000256" key="7">
    <source>
        <dbReference type="ARBA" id="ARBA00040640"/>
    </source>
</evidence>
<keyword evidence="5 8" id="KW-0040">ANK repeat</keyword>
<dbReference type="CDD" id="cd11772">
    <property type="entry name" value="SH3_OSTF1"/>
    <property type="match status" value="1"/>
</dbReference>
<feature type="repeat" description="ANK" evidence="8">
    <location>
        <begin position="140"/>
        <end position="172"/>
    </location>
</feature>
<evidence type="ECO:0000259" key="10">
    <source>
        <dbReference type="PROSITE" id="PS50002"/>
    </source>
</evidence>
<dbReference type="SMART" id="SM00326">
    <property type="entry name" value="SH3"/>
    <property type="match status" value="1"/>
</dbReference>
<reference evidence="11" key="1">
    <citation type="submission" date="2015-11" db="EMBL/GenBank/DDBJ databases">
        <title>De novo transcriptome assembly of four potential Pierce s Disease insect vectors from Arizona vineyards.</title>
        <authorList>
            <person name="Tassone E.E."/>
        </authorList>
    </citation>
    <scope>NUCLEOTIDE SEQUENCE</scope>
</reference>
<dbReference type="GO" id="GO:0007165">
    <property type="term" value="P:signal transduction"/>
    <property type="evidence" value="ECO:0007669"/>
    <property type="project" value="TreeGrafter"/>
</dbReference>
<evidence type="ECO:0000256" key="3">
    <source>
        <dbReference type="ARBA" id="ARBA00022490"/>
    </source>
</evidence>
<keyword evidence="2 9" id="KW-0728">SH3 domain</keyword>
<dbReference type="PROSITE" id="PS50088">
    <property type="entry name" value="ANK_REPEAT"/>
    <property type="match status" value="2"/>
</dbReference>
<gene>
    <name evidence="11" type="ORF">g.13410</name>
</gene>
<sequence length="212" mass="23038">MSQPPKVHPKPGQVKVVRALYNYSAQRPDELTFKAGEVLYVFDQTTDKDWWKARCGTKTGVIPSNYVECQTESVDAPLHEAARRGNLSFLRECLQQGVSATGLDSVGNTALHWACRGGHIECVKELLAQNNPPVNAQNKMGDSPLHLAAAHSHLEVLSLLLQAGVDCGLQNNDGQTAEQLGSAAVASLLRLSRSTRARPASYTPDDYVDESD</sequence>
<evidence type="ECO:0000256" key="4">
    <source>
        <dbReference type="ARBA" id="ARBA00022737"/>
    </source>
</evidence>
<feature type="repeat" description="ANK" evidence="8">
    <location>
        <begin position="106"/>
        <end position="139"/>
    </location>
</feature>
<evidence type="ECO:0000256" key="9">
    <source>
        <dbReference type="PROSITE-ProRule" id="PRU00192"/>
    </source>
</evidence>
<dbReference type="PRINTS" id="PR01887">
    <property type="entry name" value="SPECTRNALPHA"/>
</dbReference>
<feature type="domain" description="SH3" evidence="10">
    <location>
        <begin position="12"/>
        <end position="72"/>
    </location>
</feature>
<evidence type="ECO:0000256" key="8">
    <source>
        <dbReference type="PROSITE-ProRule" id="PRU00023"/>
    </source>
</evidence>
<dbReference type="Pfam" id="PF12796">
    <property type="entry name" value="Ank_2"/>
    <property type="match status" value="1"/>
</dbReference>
<dbReference type="Pfam" id="PF00018">
    <property type="entry name" value="SH3_1"/>
    <property type="match status" value="1"/>
</dbReference>
<comment type="function">
    <text evidence="6">Induces bone resorption, acting probably through a signaling cascade which results in the secretion of factor(s) enhancing osteoclast formation and activity.</text>
</comment>
<dbReference type="Gene3D" id="1.25.40.20">
    <property type="entry name" value="Ankyrin repeat-containing domain"/>
    <property type="match status" value="1"/>
</dbReference>
<keyword evidence="4" id="KW-0677">Repeat</keyword>
<keyword evidence="3" id="KW-0963">Cytoplasm</keyword>
<dbReference type="InterPro" id="IPR002110">
    <property type="entry name" value="Ankyrin_rpt"/>
</dbReference>
<dbReference type="InterPro" id="IPR036028">
    <property type="entry name" value="SH3-like_dom_sf"/>
</dbReference>
<dbReference type="InterPro" id="IPR001452">
    <property type="entry name" value="SH3_domain"/>
</dbReference>
<dbReference type="AlphaFoldDB" id="A0A1B6GAQ7"/>
<dbReference type="PROSITE" id="PS50002">
    <property type="entry name" value="SH3"/>
    <property type="match status" value="1"/>
</dbReference>
<dbReference type="PANTHER" id="PTHR24155">
    <property type="entry name" value="OSTEOCLAST-STIMULATING FACTOR 1"/>
    <property type="match status" value="1"/>
</dbReference>
<evidence type="ECO:0000256" key="5">
    <source>
        <dbReference type="ARBA" id="ARBA00023043"/>
    </source>
</evidence>
<dbReference type="EMBL" id="GECZ01010254">
    <property type="protein sequence ID" value="JAS59515.1"/>
    <property type="molecule type" value="Transcribed_RNA"/>
</dbReference>
<evidence type="ECO:0000313" key="11">
    <source>
        <dbReference type="EMBL" id="JAS59515.1"/>
    </source>
</evidence>
<dbReference type="GO" id="GO:0005737">
    <property type="term" value="C:cytoplasm"/>
    <property type="evidence" value="ECO:0007669"/>
    <property type="project" value="UniProtKB-SubCell"/>
</dbReference>
<evidence type="ECO:0000256" key="1">
    <source>
        <dbReference type="ARBA" id="ARBA00004496"/>
    </source>
</evidence>
<protein>
    <recommendedName>
        <fullName evidence="7">Osteoclast-stimulating factor 1</fullName>
    </recommendedName>
</protein>
<dbReference type="SMART" id="SM00248">
    <property type="entry name" value="ANK"/>
    <property type="match status" value="3"/>
</dbReference>
<dbReference type="SUPFAM" id="SSF50044">
    <property type="entry name" value="SH3-domain"/>
    <property type="match status" value="1"/>
</dbReference>
<evidence type="ECO:0000256" key="2">
    <source>
        <dbReference type="ARBA" id="ARBA00022443"/>
    </source>
</evidence>
<organism evidence="11">
    <name type="scientific">Cuerna arida</name>
    <dbReference type="NCBI Taxonomy" id="1464854"/>
    <lineage>
        <taxon>Eukaryota</taxon>
        <taxon>Metazoa</taxon>
        <taxon>Ecdysozoa</taxon>
        <taxon>Arthropoda</taxon>
        <taxon>Hexapoda</taxon>
        <taxon>Insecta</taxon>
        <taxon>Pterygota</taxon>
        <taxon>Neoptera</taxon>
        <taxon>Paraneoptera</taxon>
        <taxon>Hemiptera</taxon>
        <taxon>Auchenorrhyncha</taxon>
        <taxon>Membracoidea</taxon>
        <taxon>Cicadellidae</taxon>
        <taxon>Cicadellinae</taxon>
        <taxon>Proconiini</taxon>
        <taxon>Cuerna</taxon>
    </lineage>
</organism>
<evidence type="ECO:0000256" key="6">
    <source>
        <dbReference type="ARBA" id="ARBA00037432"/>
    </source>
</evidence>
<comment type="subcellular location">
    <subcellularLocation>
        <location evidence="1">Cytoplasm</location>
    </subcellularLocation>
</comment>
<dbReference type="PRINTS" id="PR01415">
    <property type="entry name" value="ANKYRIN"/>
</dbReference>